<evidence type="ECO:0000256" key="4">
    <source>
        <dbReference type="ARBA" id="ARBA00023239"/>
    </source>
</evidence>
<dbReference type="FunFam" id="3.90.1380.10:FF:000003">
    <property type="entry name" value="THR4p Threonine synthase"/>
    <property type="match status" value="1"/>
</dbReference>
<dbReference type="InterPro" id="IPR029144">
    <property type="entry name" value="Thr_synth_N"/>
</dbReference>
<evidence type="ECO:0000313" key="10">
    <source>
        <dbReference type="Proteomes" id="UP000254601"/>
    </source>
</evidence>
<dbReference type="InterPro" id="IPR036052">
    <property type="entry name" value="TrpB-like_PALP_sf"/>
</dbReference>
<evidence type="ECO:0000259" key="8">
    <source>
        <dbReference type="Pfam" id="PF14821"/>
    </source>
</evidence>
<dbReference type="InterPro" id="IPR001926">
    <property type="entry name" value="TrpB-like_PALP"/>
</dbReference>
<dbReference type="NCBIfam" id="TIGR00260">
    <property type="entry name" value="thrC"/>
    <property type="match status" value="1"/>
</dbReference>
<dbReference type="InterPro" id="IPR051166">
    <property type="entry name" value="Threonine_Synthase"/>
</dbReference>
<dbReference type="Gene3D" id="3.90.1380.10">
    <property type="entry name" value="Threonine synthase, N-terminal domain"/>
    <property type="match status" value="1"/>
</dbReference>
<dbReference type="Gene3D" id="3.40.50.1100">
    <property type="match status" value="2"/>
</dbReference>
<dbReference type="GO" id="GO:0009088">
    <property type="term" value="P:threonine biosynthetic process"/>
    <property type="evidence" value="ECO:0007669"/>
    <property type="project" value="UniProtKB-UniRule"/>
</dbReference>
<dbReference type="PANTHER" id="PTHR42690">
    <property type="entry name" value="THREONINE SYNTHASE FAMILY MEMBER"/>
    <property type="match status" value="1"/>
</dbReference>
<evidence type="ECO:0000256" key="2">
    <source>
        <dbReference type="ARBA" id="ARBA00005517"/>
    </source>
</evidence>
<dbReference type="SUPFAM" id="SSF53686">
    <property type="entry name" value="Tryptophan synthase beta subunit-like PLP-dependent enzymes"/>
    <property type="match status" value="1"/>
</dbReference>
<dbReference type="EMBL" id="UHIC01000001">
    <property type="protein sequence ID" value="SUO97197.1"/>
    <property type="molecule type" value="Genomic_DNA"/>
</dbReference>
<dbReference type="Pfam" id="PF00291">
    <property type="entry name" value="PALP"/>
    <property type="match status" value="1"/>
</dbReference>
<keyword evidence="10" id="KW-1185">Reference proteome</keyword>
<name>A0A380N0C3_9GAMM</name>
<dbReference type="Pfam" id="PF14821">
    <property type="entry name" value="Thr_synth_N"/>
    <property type="match status" value="1"/>
</dbReference>
<dbReference type="CDD" id="cd01560">
    <property type="entry name" value="Thr-synth_2"/>
    <property type="match status" value="1"/>
</dbReference>
<feature type="domain" description="Tryptophan synthase beta chain-like PALP" evidence="7">
    <location>
        <begin position="90"/>
        <end position="320"/>
    </location>
</feature>
<evidence type="ECO:0000256" key="3">
    <source>
        <dbReference type="ARBA" id="ARBA00022898"/>
    </source>
</evidence>
<dbReference type="InterPro" id="IPR004450">
    <property type="entry name" value="Thr_synthase-like"/>
</dbReference>
<dbReference type="PANTHER" id="PTHR42690:SF1">
    <property type="entry name" value="THREONINE SYNTHASE-LIKE 2"/>
    <property type="match status" value="1"/>
</dbReference>
<protein>
    <recommendedName>
        <fullName evidence="5">Threonine synthase</fullName>
        <ecNumber evidence="5">4.2.3.1</ecNumber>
    </recommendedName>
</protein>
<dbReference type="Pfam" id="PF24857">
    <property type="entry name" value="THR4_C"/>
    <property type="match status" value="1"/>
</dbReference>
<organism evidence="9 10">
    <name type="scientific">Suttonella ornithocola</name>
    <dbReference type="NCBI Taxonomy" id="279832"/>
    <lineage>
        <taxon>Bacteria</taxon>
        <taxon>Pseudomonadati</taxon>
        <taxon>Pseudomonadota</taxon>
        <taxon>Gammaproteobacteria</taxon>
        <taxon>Cardiobacteriales</taxon>
        <taxon>Cardiobacteriaceae</taxon>
        <taxon>Suttonella</taxon>
    </lineage>
</organism>
<keyword evidence="4 9" id="KW-0456">Lyase</keyword>
<dbReference type="InterPro" id="IPR037158">
    <property type="entry name" value="Thr_synth_N_sf"/>
</dbReference>
<dbReference type="EC" id="4.2.3.1" evidence="5"/>
<dbReference type="Proteomes" id="UP000254601">
    <property type="component" value="Unassembled WGS sequence"/>
</dbReference>
<dbReference type="AlphaFoldDB" id="A0A380N0C3"/>
<dbReference type="GO" id="GO:0004795">
    <property type="term" value="F:threonine synthase activity"/>
    <property type="evidence" value="ECO:0007669"/>
    <property type="project" value="UniProtKB-UniRule"/>
</dbReference>
<gene>
    <name evidence="9" type="primary">thrC</name>
    <name evidence="9" type="ORF">NCTC13337_02252</name>
</gene>
<comment type="cofactor">
    <cofactor evidence="1 6">
        <name>pyridoxal 5'-phosphate</name>
        <dbReference type="ChEBI" id="CHEBI:597326"/>
    </cofactor>
</comment>
<sequence>MQYQSTRSRQSLGQFSDVLLTGLAPDGGLAMPESIPQISMETLEKWRPLSYQDLAFEIMRLYITDIPEADLRAIIERSYTEEKFHHKEITPLTRLGESNLYLLELSNGPSLAFKDIAMQFLGEMFEYVLAKRGETLNILGATSGDTGSAAEYAMLGKQNVNVFMLSPQGRMSVFQQAQMYSLDEPNIYNLAVEGVFDDCQDLVKAVNADAAFKEKYHIGAVNSINWARVLAQCVYYFKAYFALPISIGEPVDFTVPSGNFGNVFAGYLAKAMGLSIRRLIVATNENDVLYEFFTTGKYRVRPGKDVAKTSSPSMDIGKASNFERYIYLMSGENPEQIAHWWEEIANGDIPAIDAHNAWEAVKISGFSAGRSTHQDRLQTIKTINETYHRLIDPHTADGVLIGQQRAESGIPMICLETALPAKFEETVIEAVGHQPTRPERFNDIEQKERHCDEIKNNVDVLKKYIEKRLSNK</sequence>
<reference evidence="9 10" key="1">
    <citation type="submission" date="2018-06" db="EMBL/GenBank/DDBJ databases">
        <authorList>
            <consortium name="Pathogen Informatics"/>
            <person name="Doyle S."/>
        </authorList>
    </citation>
    <scope>NUCLEOTIDE SEQUENCE [LARGE SCALE GENOMIC DNA]</scope>
    <source>
        <strain evidence="9 10">NCTC13337</strain>
    </source>
</reference>
<evidence type="ECO:0000259" key="7">
    <source>
        <dbReference type="Pfam" id="PF00291"/>
    </source>
</evidence>
<accession>A0A380N0C3</accession>
<comment type="similarity">
    <text evidence="2">Belongs to the threonine synthase family.</text>
</comment>
<feature type="modified residue" description="N6-(pyridoxal phosphate)lysine" evidence="6">
    <location>
        <position position="114"/>
    </location>
</feature>
<proteinExistence type="inferred from homology"/>
<keyword evidence="3 6" id="KW-0663">Pyridoxal phosphate</keyword>
<feature type="domain" description="Threonine synthase N-terminal" evidence="8">
    <location>
        <begin position="2"/>
        <end position="79"/>
    </location>
</feature>
<dbReference type="OrthoDB" id="9763107at2"/>
<evidence type="ECO:0000256" key="6">
    <source>
        <dbReference type="PIRSR" id="PIRSR604450-51"/>
    </source>
</evidence>
<dbReference type="RefSeq" id="WP_072576684.1">
    <property type="nucleotide sequence ID" value="NZ_LWHB01000091.1"/>
</dbReference>
<evidence type="ECO:0000313" key="9">
    <source>
        <dbReference type="EMBL" id="SUO97197.1"/>
    </source>
</evidence>
<evidence type="ECO:0000256" key="1">
    <source>
        <dbReference type="ARBA" id="ARBA00001933"/>
    </source>
</evidence>
<evidence type="ECO:0000256" key="5">
    <source>
        <dbReference type="NCBIfam" id="TIGR00260"/>
    </source>
</evidence>